<feature type="transmembrane region" description="Helical" evidence="1">
    <location>
        <begin position="87"/>
        <end position="108"/>
    </location>
</feature>
<protein>
    <submittedName>
        <fullName evidence="3 4">Transmembrane protein 272</fullName>
    </submittedName>
</protein>
<dbReference type="InterPro" id="IPR040350">
    <property type="entry name" value="TMEM272"/>
</dbReference>
<feature type="transmembrane region" description="Helical" evidence="1">
    <location>
        <begin position="21"/>
        <end position="41"/>
    </location>
</feature>
<evidence type="ECO:0000313" key="3">
    <source>
        <dbReference type="RefSeq" id="XP_050923336.1"/>
    </source>
</evidence>
<dbReference type="RefSeq" id="XP_050923336.1">
    <property type="nucleotide sequence ID" value="XM_051067379.1"/>
</dbReference>
<gene>
    <name evidence="3 4" type="primary">LOC127139570</name>
</gene>
<keyword evidence="1" id="KW-0472">Membrane</keyword>
<dbReference type="PANTHER" id="PTHR33444">
    <property type="entry name" value="SI:DKEY-19B23.12-RELATED"/>
    <property type="match status" value="1"/>
</dbReference>
<keyword evidence="1" id="KW-1133">Transmembrane helix</keyword>
<organism evidence="2 3">
    <name type="scientific">Lates calcarifer</name>
    <name type="common">Barramundi</name>
    <name type="synonym">Holocentrus calcarifer</name>
    <dbReference type="NCBI Taxonomy" id="8187"/>
    <lineage>
        <taxon>Eukaryota</taxon>
        <taxon>Metazoa</taxon>
        <taxon>Chordata</taxon>
        <taxon>Craniata</taxon>
        <taxon>Vertebrata</taxon>
        <taxon>Euteleostomi</taxon>
        <taxon>Actinopterygii</taxon>
        <taxon>Neopterygii</taxon>
        <taxon>Teleostei</taxon>
        <taxon>Neoteleostei</taxon>
        <taxon>Acanthomorphata</taxon>
        <taxon>Carangaria</taxon>
        <taxon>Carangaria incertae sedis</taxon>
        <taxon>Centropomidae</taxon>
        <taxon>Lates</taxon>
    </lineage>
</organism>
<accession>A0AAJ8DLN0</accession>
<dbReference type="Proteomes" id="UP000694890">
    <property type="component" value="Linkage group LG3"/>
</dbReference>
<dbReference type="RefSeq" id="XP_050923338.1">
    <property type="nucleotide sequence ID" value="XM_051067381.1"/>
</dbReference>
<sequence length="187" mass="20617">MDSSRQVDFRPRSAGSISALVVVNIIWWMVMIAAIGMGTIHLGHCQVEPNIPIYLIVMGAASVISLCLTYTGAFWDDGAACVLSSACIALLHLFTFCWFIAGTVWVYSVYPPSYTPGKHYCHKTVFQFAFIVTTFMWVVLSLMFVLGCCCAALACCKTVRAVRLFIPNRYSFYGGTTDYQDISAGDV</sequence>
<name>A0AAJ8DLN0_LATCA</name>
<dbReference type="GeneID" id="127139570"/>
<keyword evidence="1 3" id="KW-0812">Transmembrane</keyword>
<proteinExistence type="predicted"/>
<reference evidence="3 4" key="1">
    <citation type="submission" date="2025-04" db="UniProtKB">
        <authorList>
            <consortium name="RefSeq"/>
        </authorList>
    </citation>
    <scope>IDENTIFICATION</scope>
    <source>
        <tissue evidence="3 4">Brain</tissue>
    </source>
</reference>
<dbReference type="PANTHER" id="PTHR33444:SF12">
    <property type="entry name" value="TRANSMEMBRANE PROTEIN 272"/>
    <property type="match status" value="1"/>
</dbReference>
<feature type="transmembrane region" description="Helical" evidence="1">
    <location>
        <begin position="53"/>
        <end position="75"/>
    </location>
</feature>
<evidence type="ECO:0000313" key="4">
    <source>
        <dbReference type="RefSeq" id="XP_050923338.1"/>
    </source>
</evidence>
<evidence type="ECO:0000313" key="2">
    <source>
        <dbReference type="Proteomes" id="UP000694890"/>
    </source>
</evidence>
<dbReference type="AlphaFoldDB" id="A0AAJ8DLN0"/>
<feature type="transmembrane region" description="Helical" evidence="1">
    <location>
        <begin position="128"/>
        <end position="155"/>
    </location>
</feature>
<dbReference type="KEGG" id="lcf:127139570"/>
<evidence type="ECO:0000256" key="1">
    <source>
        <dbReference type="SAM" id="Phobius"/>
    </source>
</evidence>